<dbReference type="SUPFAM" id="SSF52540">
    <property type="entry name" value="P-loop containing nucleoside triphosphate hydrolases"/>
    <property type="match status" value="1"/>
</dbReference>
<dbReference type="Proteomes" id="UP001549139">
    <property type="component" value="Unassembled WGS sequence"/>
</dbReference>
<organism evidence="6 7">
    <name type="scientific">Corynebacterium mucifaciens</name>
    <dbReference type="NCBI Taxonomy" id="57171"/>
    <lineage>
        <taxon>Bacteria</taxon>
        <taxon>Bacillati</taxon>
        <taxon>Actinomycetota</taxon>
        <taxon>Actinomycetes</taxon>
        <taxon>Mycobacteriales</taxon>
        <taxon>Corynebacteriaceae</taxon>
        <taxon>Corynebacterium</taxon>
    </lineage>
</organism>
<protein>
    <submittedName>
        <fullName evidence="6">Osmoprotectant transport system ATP-binding protein</fullName>
    </submittedName>
</protein>
<comment type="similarity">
    <text evidence="1">Belongs to the ABC transporter superfamily.</text>
</comment>
<dbReference type="GO" id="GO:0005524">
    <property type="term" value="F:ATP binding"/>
    <property type="evidence" value="ECO:0007669"/>
    <property type="project" value="UniProtKB-KW"/>
</dbReference>
<dbReference type="Gene3D" id="3.40.50.300">
    <property type="entry name" value="P-loop containing nucleotide triphosphate hydrolases"/>
    <property type="match status" value="1"/>
</dbReference>
<feature type="domain" description="ABC transporter" evidence="5">
    <location>
        <begin position="8"/>
        <end position="244"/>
    </location>
</feature>
<name>A0ABV2NUR9_9CORY</name>
<dbReference type="InterPro" id="IPR003439">
    <property type="entry name" value="ABC_transporter-like_ATP-bd"/>
</dbReference>
<evidence type="ECO:0000313" key="7">
    <source>
        <dbReference type="Proteomes" id="UP001549139"/>
    </source>
</evidence>
<dbReference type="InterPro" id="IPR027417">
    <property type="entry name" value="P-loop_NTPase"/>
</dbReference>
<evidence type="ECO:0000256" key="2">
    <source>
        <dbReference type="ARBA" id="ARBA00022448"/>
    </source>
</evidence>
<comment type="caution">
    <text evidence="6">The sequence shown here is derived from an EMBL/GenBank/DDBJ whole genome shotgun (WGS) entry which is preliminary data.</text>
</comment>
<dbReference type="InterPro" id="IPR003593">
    <property type="entry name" value="AAA+_ATPase"/>
</dbReference>
<evidence type="ECO:0000256" key="1">
    <source>
        <dbReference type="ARBA" id="ARBA00005417"/>
    </source>
</evidence>
<dbReference type="PANTHER" id="PTHR43117">
    <property type="entry name" value="OSMOPROTECTANT IMPORT ATP-BINDING PROTEIN OSMV"/>
    <property type="match status" value="1"/>
</dbReference>
<gene>
    <name evidence="6" type="ORF">JOF50_000149</name>
</gene>
<sequence>MSEVAEVIEFRSVSKTYPGAGNAAVDTFSYTVSEGETTVFVGPSGCGKTTLLRMVNRMVEPTAGQVLVRGRDVADADPVELRRSIGYVMQHSGLMPHRTALDNVADIARLAGASKKDARERALEMLELVNLDPALADRYPGELSGGQAQRVGVARGLVNRPDIIMMDEPFAAVDPVVRRKLQDEILGIRDRLHTTVLMVTHDIDEAFKMGDQVVVLGERAAVEQAGSPEDIMAHPASARVRDFIGLDGRELTVVKRDGANVLVDGSGTVKGVLA</sequence>
<dbReference type="PANTHER" id="PTHR43117:SF4">
    <property type="entry name" value="OSMOPROTECTANT IMPORT ATP-BINDING PROTEIN OSMV"/>
    <property type="match status" value="1"/>
</dbReference>
<keyword evidence="7" id="KW-1185">Reference proteome</keyword>
<dbReference type="Pfam" id="PF00005">
    <property type="entry name" value="ABC_tran"/>
    <property type="match status" value="1"/>
</dbReference>
<dbReference type="EMBL" id="JBEPNZ010000001">
    <property type="protein sequence ID" value="MET3943350.1"/>
    <property type="molecule type" value="Genomic_DNA"/>
</dbReference>
<keyword evidence="2" id="KW-0813">Transport</keyword>
<evidence type="ECO:0000259" key="5">
    <source>
        <dbReference type="PROSITE" id="PS50893"/>
    </source>
</evidence>
<dbReference type="SMART" id="SM00382">
    <property type="entry name" value="AAA"/>
    <property type="match status" value="1"/>
</dbReference>
<accession>A0ABV2NUR9</accession>
<proteinExistence type="inferred from homology"/>
<dbReference type="InterPro" id="IPR017871">
    <property type="entry name" value="ABC_transporter-like_CS"/>
</dbReference>
<keyword evidence="3" id="KW-0547">Nucleotide-binding</keyword>
<keyword evidence="4 6" id="KW-0067">ATP-binding</keyword>
<reference evidence="6 7" key="1">
    <citation type="submission" date="2024-06" db="EMBL/GenBank/DDBJ databases">
        <title>Sequencing the genomes of 1000 actinobacteria strains.</title>
        <authorList>
            <person name="Klenk H.-P."/>
        </authorList>
    </citation>
    <scope>NUCLEOTIDE SEQUENCE [LARGE SCALE GENOMIC DNA]</scope>
    <source>
        <strain evidence="6 7">DSM 44265</strain>
    </source>
</reference>
<evidence type="ECO:0000256" key="3">
    <source>
        <dbReference type="ARBA" id="ARBA00022741"/>
    </source>
</evidence>
<evidence type="ECO:0000313" key="6">
    <source>
        <dbReference type="EMBL" id="MET3943350.1"/>
    </source>
</evidence>
<dbReference type="PROSITE" id="PS00211">
    <property type="entry name" value="ABC_TRANSPORTER_1"/>
    <property type="match status" value="1"/>
</dbReference>
<evidence type="ECO:0000256" key="4">
    <source>
        <dbReference type="ARBA" id="ARBA00022840"/>
    </source>
</evidence>
<dbReference type="PROSITE" id="PS50893">
    <property type="entry name" value="ABC_TRANSPORTER_2"/>
    <property type="match status" value="1"/>
</dbReference>